<dbReference type="RefSeq" id="WP_094924940.1">
    <property type="nucleotide sequence ID" value="NZ_NPIA01000005.1"/>
</dbReference>
<proteinExistence type="predicted"/>
<dbReference type="Gene3D" id="3.40.50.10320">
    <property type="entry name" value="LmbE-like"/>
    <property type="match status" value="1"/>
</dbReference>
<dbReference type="SUPFAM" id="SSF102588">
    <property type="entry name" value="LmbE-like"/>
    <property type="match status" value="1"/>
</dbReference>
<dbReference type="PANTHER" id="PTHR12993">
    <property type="entry name" value="N-ACETYLGLUCOSAMINYL-PHOSPHATIDYLINOSITOL DE-N-ACETYLASE-RELATED"/>
    <property type="match status" value="1"/>
</dbReference>
<dbReference type="AlphaFoldDB" id="A0A263BSH6"/>
<dbReference type="InterPro" id="IPR003737">
    <property type="entry name" value="GlcNAc_PI_deacetylase-related"/>
</dbReference>
<gene>
    <name evidence="2" type="ORF">CIB95_10515</name>
</gene>
<reference evidence="3" key="1">
    <citation type="submission" date="2017-08" db="EMBL/GenBank/DDBJ databases">
        <authorList>
            <person name="Huang Z."/>
        </authorList>
    </citation>
    <scope>NUCLEOTIDE SEQUENCE [LARGE SCALE GENOMIC DNA]</scope>
    <source>
        <strain evidence="3">SA5d-4</strain>
    </source>
</reference>
<dbReference type="Proteomes" id="UP000217083">
    <property type="component" value="Unassembled WGS sequence"/>
</dbReference>
<protein>
    <recommendedName>
        <fullName evidence="4">PIG-L family deacetylase</fullName>
    </recommendedName>
</protein>
<evidence type="ECO:0008006" key="4">
    <source>
        <dbReference type="Google" id="ProtNLM"/>
    </source>
</evidence>
<dbReference type="Pfam" id="PF02585">
    <property type="entry name" value="PIG-L"/>
    <property type="match status" value="1"/>
</dbReference>
<evidence type="ECO:0000313" key="2">
    <source>
        <dbReference type="EMBL" id="OZM56649.1"/>
    </source>
</evidence>
<sequence>MKHHMMKLASPFVIALTKKVLAKYYKGNMPLEVLNNNEKILIFAPHIDDETIGLGGTLIQYKELNAEVHVVFVTNGAKSNGSEDRNKIREKRILEIETIRNDLGISSISYLDYEDGEVRRQADPADFTNYIEKMKPSLIYTTPFIDAHLDHVHTAHTVAEALKKSTHKPKYVLEYEINCPFPPNVINSLVDISKTYNKKVELTKVFKSQVIAFDGFHLLALLKANLACDRKVKAVEGFISSAPETFIQKSAKLKAANLTKFDHVFKQVNRSVTLLWAIFKSYQEKKQYYKLIQSKENKKLQVNS</sequence>
<comment type="caution">
    <text evidence="2">The sequence shown here is derived from an EMBL/GenBank/DDBJ whole genome shotgun (WGS) entry which is preliminary data.</text>
</comment>
<accession>A0A263BSH6</accession>
<dbReference type="PANTHER" id="PTHR12993:SF11">
    <property type="entry name" value="N-ACETYLGLUCOSAMINYL-PHOSPHATIDYLINOSITOL DE-N-ACETYLASE"/>
    <property type="match status" value="1"/>
</dbReference>
<dbReference type="InterPro" id="IPR024078">
    <property type="entry name" value="LmbE-like_dom_sf"/>
</dbReference>
<comment type="cofactor">
    <cofactor evidence="1">
        <name>Zn(2+)</name>
        <dbReference type="ChEBI" id="CHEBI:29105"/>
    </cofactor>
</comment>
<organism evidence="2 3">
    <name type="scientific">Lottiidibacillus patelloidae</name>
    <dbReference type="NCBI Taxonomy" id="2670334"/>
    <lineage>
        <taxon>Bacteria</taxon>
        <taxon>Bacillati</taxon>
        <taxon>Bacillota</taxon>
        <taxon>Bacilli</taxon>
        <taxon>Bacillales</taxon>
        <taxon>Bacillaceae</taxon>
        <taxon>Lottiidibacillus</taxon>
    </lineage>
</organism>
<dbReference type="GO" id="GO:0016811">
    <property type="term" value="F:hydrolase activity, acting on carbon-nitrogen (but not peptide) bonds, in linear amides"/>
    <property type="evidence" value="ECO:0007669"/>
    <property type="project" value="TreeGrafter"/>
</dbReference>
<keyword evidence="3" id="KW-1185">Reference proteome</keyword>
<name>A0A263BSH6_9BACI</name>
<dbReference type="EMBL" id="NPIA01000005">
    <property type="protein sequence ID" value="OZM56649.1"/>
    <property type="molecule type" value="Genomic_DNA"/>
</dbReference>
<evidence type="ECO:0000313" key="3">
    <source>
        <dbReference type="Proteomes" id="UP000217083"/>
    </source>
</evidence>
<reference evidence="2 3" key="2">
    <citation type="submission" date="2017-09" db="EMBL/GenBank/DDBJ databases">
        <title>Bacillus patelloidae sp. nov., isolated from the intestinal tract of a marine limpet.</title>
        <authorList>
            <person name="Liu R."/>
            <person name="Dong C."/>
            <person name="Shao Z."/>
        </authorList>
    </citation>
    <scope>NUCLEOTIDE SEQUENCE [LARGE SCALE GENOMIC DNA]</scope>
    <source>
        <strain evidence="2 3">SA5d-4</strain>
    </source>
</reference>
<evidence type="ECO:0000256" key="1">
    <source>
        <dbReference type="ARBA" id="ARBA00001947"/>
    </source>
</evidence>